<feature type="region of interest" description="Disordered" evidence="1">
    <location>
        <begin position="96"/>
        <end position="125"/>
    </location>
</feature>
<keyword evidence="3" id="KW-1185">Reference proteome</keyword>
<dbReference type="AlphaFoldDB" id="A0A9D4MF71"/>
<sequence length="125" mass="14082">MSTAFAPCFDSFLPSPDPPSALPSSPYSVLSKTMHGQIASKRQIWACTRNNRTLTDINRIRTGGVTHEFRTNHKLTYEDRRTNGDLDPFYPVENFEHASQRTERMSADLAEHGADSPDKKRTLNG</sequence>
<reference evidence="2" key="2">
    <citation type="submission" date="2020-11" db="EMBL/GenBank/DDBJ databases">
        <authorList>
            <person name="McCartney M.A."/>
            <person name="Auch B."/>
            <person name="Kono T."/>
            <person name="Mallez S."/>
            <person name="Becker A."/>
            <person name="Gohl D.M."/>
            <person name="Silverstein K.A.T."/>
            <person name="Koren S."/>
            <person name="Bechman K.B."/>
            <person name="Herman A."/>
            <person name="Abrahante J.E."/>
            <person name="Garbe J."/>
        </authorList>
    </citation>
    <scope>NUCLEOTIDE SEQUENCE</scope>
    <source>
        <strain evidence="2">Duluth1</strain>
        <tissue evidence="2">Whole animal</tissue>
    </source>
</reference>
<name>A0A9D4MF71_DREPO</name>
<organism evidence="2 3">
    <name type="scientific">Dreissena polymorpha</name>
    <name type="common">Zebra mussel</name>
    <name type="synonym">Mytilus polymorpha</name>
    <dbReference type="NCBI Taxonomy" id="45954"/>
    <lineage>
        <taxon>Eukaryota</taxon>
        <taxon>Metazoa</taxon>
        <taxon>Spiralia</taxon>
        <taxon>Lophotrochozoa</taxon>
        <taxon>Mollusca</taxon>
        <taxon>Bivalvia</taxon>
        <taxon>Autobranchia</taxon>
        <taxon>Heteroconchia</taxon>
        <taxon>Euheterodonta</taxon>
        <taxon>Imparidentia</taxon>
        <taxon>Neoheterodontei</taxon>
        <taxon>Myida</taxon>
        <taxon>Dreissenoidea</taxon>
        <taxon>Dreissenidae</taxon>
        <taxon>Dreissena</taxon>
    </lineage>
</organism>
<evidence type="ECO:0000313" key="2">
    <source>
        <dbReference type="EMBL" id="KAH3875044.1"/>
    </source>
</evidence>
<protein>
    <submittedName>
        <fullName evidence="2">Uncharacterized protein</fullName>
    </submittedName>
</protein>
<evidence type="ECO:0000313" key="3">
    <source>
        <dbReference type="Proteomes" id="UP000828390"/>
    </source>
</evidence>
<gene>
    <name evidence="2" type="ORF">DPMN_038303</name>
</gene>
<accession>A0A9D4MF71</accession>
<dbReference type="Proteomes" id="UP000828390">
    <property type="component" value="Unassembled WGS sequence"/>
</dbReference>
<dbReference type="EMBL" id="JAIWYP010000002">
    <property type="protein sequence ID" value="KAH3875044.1"/>
    <property type="molecule type" value="Genomic_DNA"/>
</dbReference>
<comment type="caution">
    <text evidence="2">The sequence shown here is derived from an EMBL/GenBank/DDBJ whole genome shotgun (WGS) entry which is preliminary data.</text>
</comment>
<reference evidence="2" key="1">
    <citation type="journal article" date="2019" name="bioRxiv">
        <title>The Genome of the Zebra Mussel, Dreissena polymorpha: A Resource for Invasive Species Research.</title>
        <authorList>
            <person name="McCartney M.A."/>
            <person name="Auch B."/>
            <person name="Kono T."/>
            <person name="Mallez S."/>
            <person name="Zhang Y."/>
            <person name="Obille A."/>
            <person name="Becker A."/>
            <person name="Abrahante J.E."/>
            <person name="Garbe J."/>
            <person name="Badalamenti J.P."/>
            <person name="Herman A."/>
            <person name="Mangelson H."/>
            <person name="Liachko I."/>
            <person name="Sullivan S."/>
            <person name="Sone E.D."/>
            <person name="Koren S."/>
            <person name="Silverstein K.A.T."/>
            <person name="Beckman K.B."/>
            <person name="Gohl D.M."/>
        </authorList>
    </citation>
    <scope>NUCLEOTIDE SEQUENCE</scope>
    <source>
        <strain evidence="2">Duluth1</strain>
        <tissue evidence="2">Whole animal</tissue>
    </source>
</reference>
<proteinExistence type="predicted"/>
<evidence type="ECO:0000256" key="1">
    <source>
        <dbReference type="SAM" id="MobiDB-lite"/>
    </source>
</evidence>